<feature type="region of interest" description="Disordered" evidence="2">
    <location>
        <begin position="1"/>
        <end position="31"/>
    </location>
</feature>
<accession>A0AAD4N7M6</accession>
<keyword evidence="4" id="KW-1185">Reference proteome</keyword>
<dbReference type="PANTHER" id="PTHR10840">
    <property type="entry name" value="PROGRAMMED CELL DEATH PROTEIN 5"/>
    <property type="match status" value="1"/>
</dbReference>
<organism evidence="3 4">
    <name type="scientific">Ditylenchus destructor</name>
    <dbReference type="NCBI Taxonomy" id="166010"/>
    <lineage>
        <taxon>Eukaryota</taxon>
        <taxon>Metazoa</taxon>
        <taxon>Ecdysozoa</taxon>
        <taxon>Nematoda</taxon>
        <taxon>Chromadorea</taxon>
        <taxon>Rhabditida</taxon>
        <taxon>Tylenchina</taxon>
        <taxon>Tylenchomorpha</taxon>
        <taxon>Sphaerularioidea</taxon>
        <taxon>Anguinidae</taxon>
        <taxon>Anguininae</taxon>
        <taxon>Ditylenchus</taxon>
    </lineage>
</organism>
<evidence type="ECO:0000313" key="3">
    <source>
        <dbReference type="EMBL" id="KAI1717916.1"/>
    </source>
</evidence>
<dbReference type="Proteomes" id="UP001201812">
    <property type="component" value="Unassembled WGS sequence"/>
</dbReference>
<dbReference type="GO" id="GO:0005829">
    <property type="term" value="C:cytosol"/>
    <property type="evidence" value="ECO:0007669"/>
    <property type="project" value="TreeGrafter"/>
</dbReference>
<sequence length="116" mass="13095">MSENSQQQLGQQSAPGQNKQNAEDTARQQEIMKNNVLTQVMDQNALARLNNLAAVKPEKAKAVENMIISMARTGQIREKLTDERLRQLLDQISEKTTKTTTVHFDRRRAAIDSDSD</sequence>
<dbReference type="PIRSF" id="PIRSF015730">
    <property type="entry name" value="TFAR19"/>
    <property type="match status" value="1"/>
</dbReference>
<dbReference type="GO" id="GO:0003677">
    <property type="term" value="F:DNA binding"/>
    <property type="evidence" value="ECO:0007669"/>
    <property type="project" value="UniProtKB-KW"/>
</dbReference>
<dbReference type="EMBL" id="JAKKPZ010000008">
    <property type="protein sequence ID" value="KAI1717916.1"/>
    <property type="molecule type" value="Genomic_DNA"/>
</dbReference>
<keyword evidence="3" id="KW-0238">DNA-binding</keyword>
<gene>
    <name evidence="3" type="ORF">DdX_06325</name>
</gene>
<proteinExistence type="inferred from homology"/>
<dbReference type="InterPro" id="IPR036883">
    <property type="entry name" value="PDCD5-like_sf"/>
</dbReference>
<dbReference type="InterPro" id="IPR002836">
    <property type="entry name" value="PDCD5-like"/>
</dbReference>
<comment type="caution">
    <text evidence="3">The sequence shown here is derived from an EMBL/GenBank/DDBJ whole genome shotgun (WGS) entry which is preliminary data.</text>
</comment>
<reference evidence="3" key="1">
    <citation type="submission" date="2022-01" db="EMBL/GenBank/DDBJ databases">
        <title>Genome Sequence Resource for Two Populations of Ditylenchus destructor, the Migratory Endoparasitic Phytonematode.</title>
        <authorList>
            <person name="Zhang H."/>
            <person name="Lin R."/>
            <person name="Xie B."/>
        </authorList>
    </citation>
    <scope>NUCLEOTIDE SEQUENCE</scope>
    <source>
        <strain evidence="3">BazhouSP</strain>
    </source>
</reference>
<dbReference type="GO" id="GO:0005634">
    <property type="term" value="C:nucleus"/>
    <property type="evidence" value="ECO:0007669"/>
    <property type="project" value="TreeGrafter"/>
</dbReference>
<evidence type="ECO:0000256" key="2">
    <source>
        <dbReference type="SAM" id="MobiDB-lite"/>
    </source>
</evidence>
<dbReference type="Pfam" id="PF01984">
    <property type="entry name" value="dsDNA_bind"/>
    <property type="match status" value="1"/>
</dbReference>
<dbReference type="SUPFAM" id="SSF46950">
    <property type="entry name" value="Double-stranded DNA-binding domain"/>
    <property type="match status" value="1"/>
</dbReference>
<dbReference type="Gene3D" id="1.10.8.140">
    <property type="entry name" value="PDCD5-like"/>
    <property type="match status" value="1"/>
</dbReference>
<evidence type="ECO:0000313" key="4">
    <source>
        <dbReference type="Proteomes" id="UP001201812"/>
    </source>
</evidence>
<comment type="similarity">
    <text evidence="1">Belongs to the PDCD5 family.</text>
</comment>
<dbReference type="PANTHER" id="PTHR10840:SF0">
    <property type="entry name" value="PROGRAMMED CELL DEATH PROTEIN 5"/>
    <property type="match status" value="1"/>
</dbReference>
<evidence type="ECO:0000256" key="1">
    <source>
        <dbReference type="ARBA" id="ARBA00010490"/>
    </source>
</evidence>
<protein>
    <submittedName>
        <fullName evidence="3">Double-stranded DNA-binding domain-containing protein</fullName>
    </submittedName>
</protein>
<name>A0AAD4N7M6_9BILA</name>
<feature type="compositionally biased region" description="Low complexity" evidence="2">
    <location>
        <begin position="1"/>
        <end position="17"/>
    </location>
</feature>
<dbReference type="AlphaFoldDB" id="A0AAD4N7M6"/>